<sequence length="42" mass="4968">MRASVRPVWDMASASLYESQYNTMFGTWHQPRYMKASIRPCL</sequence>
<keyword evidence="2" id="KW-1185">Reference proteome</keyword>
<evidence type="ECO:0000313" key="2">
    <source>
        <dbReference type="Proteomes" id="UP000032142"/>
    </source>
</evidence>
<gene>
    <name evidence="1" type="ORF">F383_32592</name>
</gene>
<organism evidence="1 2">
    <name type="scientific">Gossypium arboreum</name>
    <name type="common">Tree cotton</name>
    <name type="synonym">Gossypium nanking</name>
    <dbReference type="NCBI Taxonomy" id="29729"/>
    <lineage>
        <taxon>Eukaryota</taxon>
        <taxon>Viridiplantae</taxon>
        <taxon>Streptophyta</taxon>
        <taxon>Embryophyta</taxon>
        <taxon>Tracheophyta</taxon>
        <taxon>Spermatophyta</taxon>
        <taxon>Magnoliopsida</taxon>
        <taxon>eudicotyledons</taxon>
        <taxon>Gunneridae</taxon>
        <taxon>Pentapetalae</taxon>
        <taxon>rosids</taxon>
        <taxon>malvids</taxon>
        <taxon>Malvales</taxon>
        <taxon>Malvaceae</taxon>
        <taxon>Malvoideae</taxon>
        <taxon>Gossypium</taxon>
    </lineage>
</organism>
<protein>
    <submittedName>
        <fullName evidence="1">Uncharacterized protein</fullName>
    </submittedName>
</protein>
<dbReference type="Proteomes" id="UP000032142">
    <property type="component" value="Unassembled WGS sequence"/>
</dbReference>
<proteinExistence type="predicted"/>
<comment type="caution">
    <text evidence="1">The sequence shown here is derived from an EMBL/GenBank/DDBJ whole genome shotgun (WGS) entry which is preliminary data.</text>
</comment>
<name>A0A0B0MV21_GOSAR</name>
<dbReference type="AlphaFoldDB" id="A0A0B0MV21"/>
<reference evidence="2" key="1">
    <citation type="submission" date="2014-09" db="EMBL/GenBank/DDBJ databases">
        <authorList>
            <person name="Mudge J."/>
            <person name="Ramaraj T."/>
            <person name="Lindquist I.E."/>
            <person name="Bharti A.K."/>
            <person name="Sundararajan A."/>
            <person name="Cameron C.T."/>
            <person name="Woodward J.E."/>
            <person name="May G.D."/>
            <person name="Brubaker C."/>
            <person name="Broadhvest J."/>
            <person name="Wilkins T.A."/>
        </authorList>
    </citation>
    <scope>NUCLEOTIDE SEQUENCE</scope>
    <source>
        <strain evidence="2">cv. AKA8401</strain>
    </source>
</reference>
<accession>A0A0B0MV21</accession>
<dbReference type="EMBL" id="JRRC01441004">
    <property type="protein sequence ID" value="KHG05968.1"/>
    <property type="molecule type" value="Genomic_DNA"/>
</dbReference>
<evidence type="ECO:0000313" key="1">
    <source>
        <dbReference type="EMBL" id="KHG05968.1"/>
    </source>
</evidence>